<evidence type="ECO:0000256" key="3">
    <source>
        <dbReference type="ARBA" id="ARBA00022603"/>
    </source>
</evidence>
<protein>
    <recommendedName>
        <fullName evidence="2">site-specific DNA-methyltransferase (adenine-specific)</fullName>
        <ecNumber evidence="2">2.1.1.72</ecNumber>
    </recommendedName>
</protein>
<feature type="non-terminal residue" evidence="7">
    <location>
        <position position="77"/>
    </location>
</feature>
<evidence type="ECO:0000256" key="5">
    <source>
        <dbReference type="ARBA" id="ARBA00022691"/>
    </source>
</evidence>
<dbReference type="SUPFAM" id="SSF53335">
    <property type="entry name" value="S-adenosyl-L-methionine-dependent methyltransferases"/>
    <property type="match status" value="1"/>
</dbReference>
<dbReference type="EC" id="2.1.1.72" evidence="2"/>
<comment type="catalytic activity">
    <reaction evidence="6">
        <text>a 2'-deoxyadenosine in DNA + S-adenosyl-L-methionine = an N(6)-methyl-2'-deoxyadenosine in DNA + S-adenosyl-L-homocysteine + H(+)</text>
        <dbReference type="Rhea" id="RHEA:15197"/>
        <dbReference type="Rhea" id="RHEA-COMP:12418"/>
        <dbReference type="Rhea" id="RHEA-COMP:12419"/>
        <dbReference type="ChEBI" id="CHEBI:15378"/>
        <dbReference type="ChEBI" id="CHEBI:57856"/>
        <dbReference type="ChEBI" id="CHEBI:59789"/>
        <dbReference type="ChEBI" id="CHEBI:90615"/>
        <dbReference type="ChEBI" id="CHEBI:90616"/>
        <dbReference type="EC" id="2.1.1.72"/>
    </reaction>
</comment>
<evidence type="ECO:0000256" key="2">
    <source>
        <dbReference type="ARBA" id="ARBA00011900"/>
    </source>
</evidence>
<evidence type="ECO:0000256" key="4">
    <source>
        <dbReference type="ARBA" id="ARBA00022679"/>
    </source>
</evidence>
<keyword evidence="5" id="KW-0949">S-adenosyl-L-methionine</keyword>
<comment type="similarity">
    <text evidence="1">Belongs to the N(4)/N(6)-methyltransferase family.</text>
</comment>
<accession>A0AAW9W9E1</accession>
<dbReference type="GO" id="GO:0032259">
    <property type="term" value="P:methylation"/>
    <property type="evidence" value="ECO:0007669"/>
    <property type="project" value="UniProtKB-KW"/>
</dbReference>
<evidence type="ECO:0000313" key="7">
    <source>
        <dbReference type="EMBL" id="MTV78344.1"/>
    </source>
</evidence>
<evidence type="ECO:0000256" key="1">
    <source>
        <dbReference type="ARBA" id="ARBA00006594"/>
    </source>
</evidence>
<name>A0AAW9W9E1_STREE</name>
<sequence>STVAEVIWRRLGSPKQYIEPFCGSAAILLAAPSQASLEVIGDANCYVANFWRSLKLQPDAVIEAQDYPVSHIDLFAR</sequence>
<dbReference type="InterPro" id="IPR023095">
    <property type="entry name" value="Ade_MeTrfase_dom_2"/>
</dbReference>
<dbReference type="InterPro" id="IPR029063">
    <property type="entry name" value="SAM-dependent_MTases_sf"/>
</dbReference>
<dbReference type="EMBL" id="WNHN01001038">
    <property type="protein sequence ID" value="MTV78344.1"/>
    <property type="molecule type" value="Genomic_DNA"/>
</dbReference>
<comment type="caution">
    <text evidence="7">The sequence shown here is derived from an EMBL/GenBank/DDBJ whole genome shotgun (WGS) entry which is preliminary data.</text>
</comment>
<evidence type="ECO:0000313" key="8">
    <source>
        <dbReference type="Proteomes" id="UP000729182"/>
    </source>
</evidence>
<dbReference type="Gene3D" id="1.10.1020.10">
    <property type="entry name" value="Adenine-specific Methyltransferase, Domain 2"/>
    <property type="match status" value="1"/>
</dbReference>
<dbReference type="InterPro" id="IPR012327">
    <property type="entry name" value="MeTrfase_D12"/>
</dbReference>
<keyword evidence="3 7" id="KW-0489">Methyltransferase</keyword>
<keyword evidence="4" id="KW-0808">Transferase</keyword>
<dbReference type="AlphaFoldDB" id="A0AAW9W9E1"/>
<reference evidence="7" key="1">
    <citation type="submission" date="2019-11" db="EMBL/GenBank/DDBJ databases">
        <title>Growth characteristics of pneumococcus vary with the chemical composition of the capsule and with environmental conditions.</title>
        <authorList>
            <person name="Tothpal A."/>
            <person name="Desobry K."/>
            <person name="Joshi S."/>
            <person name="Wyllie A.L."/>
            <person name="Weinberger D.M."/>
        </authorList>
    </citation>
    <scope>NUCLEOTIDE SEQUENCE</scope>
    <source>
        <strain evidence="7">Pnumococcus10A</strain>
    </source>
</reference>
<dbReference type="Gene3D" id="3.40.50.150">
    <property type="entry name" value="Vaccinia Virus protein VP39"/>
    <property type="match status" value="1"/>
</dbReference>
<gene>
    <name evidence="7" type="ORF">GM535_14125</name>
</gene>
<dbReference type="RefSeq" id="WP_196300909.1">
    <property type="nucleotide sequence ID" value="NZ_WNHN01001038.1"/>
</dbReference>
<dbReference type="Pfam" id="PF02086">
    <property type="entry name" value="MethyltransfD12"/>
    <property type="match status" value="1"/>
</dbReference>
<evidence type="ECO:0000256" key="6">
    <source>
        <dbReference type="ARBA" id="ARBA00047942"/>
    </source>
</evidence>
<feature type="non-terminal residue" evidence="7">
    <location>
        <position position="1"/>
    </location>
</feature>
<proteinExistence type="inferred from homology"/>
<organism evidence="7 8">
    <name type="scientific">Streptococcus pneumoniae</name>
    <dbReference type="NCBI Taxonomy" id="1313"/>
    <lineage>
        <taxon>Bacteria</taxon>
        <taxon>Bacillati</taxon>
        <taxon>Bacillota</taxon>
        <taxon>Bacilli</taxon>
        <taxon>Lactobacillales</taxon>
        <taxon>Streptococcaceae</taxon>
        <taxon>Streptococcus</taxon>
    </lineage>
</organism>
<dbReference type="GO" id="GO:0009007">
    <property type="term" value="F:site-specific DNA-methyltransferase (adenine-specific) activity"/>
    <property type="evidence" value="ECO:0007669"/>
    <property type="project" value="UniProtKB-EC"/>
</dbReference>
<dbReference type="GO" id="GO:0009307">
    <property type="term" value="P:DNA restriction-modification system"/>
    <property type="evidence" value="ECO:0007669"/>
    <property type="project" value="InterPro"/>
</dbReference>
<dbReference type="Proteomes" id="UP000729182">
    <property type="component" value="Unassembled WGS sequence"/>
</dbReference>